<dbReference type="PROSITE" id="PS51898">
    <property type="entry name" value="TYR_RECOMBINASE"/>
    <property type="match status" value="1"/>
</dbReference>
<dbReference type="EMBL" id="CP011070">
    <property type="protein sequence ID" value="AJW71049.1"/>
    <property type="molecule type" value="Genomic_DNA"/>
</dbReference>
<reference evidence="3 4" key="2">
    <citation type="journal article" date="2016" name="ISME J.">
        <title>Physiological and genomic characterization of two novel marine thaumarchaeal strains indicates niche differentiation.</title>
        <authorList>
            <person name="Bayer B."/>
            <person name="Vojvoda J."/>
            <person name="Offre P."/>
            <person name="Alves R.J."/>
            <person name="Elisabeth N.H."/>
            <person name="Garcia J.A."/>
            <person name="Volland J.M."/>
            <person name="Srivastava A."/>
            <person name="Schleper C."/>
            <person name="Herndl G.J."/>
        </authorList>
    </citation>
    <scope>NUCLEOTIDE SEQUENCE [LARGE SCALE GENOMIC DNA]</scope>
    <source>
        <strain evidence="3 4">NF5</strain>
    </source>
</reference>
<dbReference type="GO" id="GO:0006310">
    <property type="term" value="P:DNA recombination"/>
    <property type="evidence" value="ECO:0007669"/>
    <property type="project" value="UniProtKB-KW"/>
</dbReference>
<dbReference type="InterPro" id="IPR011010">
    <property type="entry name" value="DNA_brk_join_enz"/>
</dbReference>
<dbReference type="KEGG" id="nin:NADRNF5_1363"/>
<dbReference type="Gene3D" id="1.10.443.10">
    <property type="entry name" value="Intergrase catalytic core"/>
    <property type="match status" value="1"/>
</dbReference>
<evidence type="ECO:0000313" key="3">
    <source>
        <dbReference type="EMBL" id="AJW71049.1"/>
    </source>
</evidence>
<proteinExistence type="predicted"/>
<dbReference type="SUPFAM" id="SSF56349">
    <property type="entry name" value="DNA breaking-rejoining enzymes"/>
    <property type="match status" value="1"/>
</dbReference>
<evidence type="ECO:0000256" key="1">
    <source>
        <dbReference type="ARBA" id="ARBA00023172"/>
    </source>
</evidence>
<dbReference type="InterPro" id="IPR050090">
    <property type="entry name" value="Tyrosine_recombinase_XerCD"/>
</dbReference>
<name>A0A0D5C2M0_9ARCH</name>
<dbReference type="GO" id="GO:0015074">
    <property type="term" value="P:DNA integration"/>
    <property type="evidence" value="ECO:0007669"/>
    <property type="project" value="InterPro"/>
</dbReference>
<dbReference type="AlphaFoldDB" id="A0A0D5C2M0"/>
<protein>
    <submittedName>
        <fullName evidence="3">Integrase family protein</fullName>
    </submittedName>
</protein>
<gene>
    <name evidence="3" type="ORF">NADRNF5_1363</name>
</gene>
<dbReference type="InterPro" id="IPR002104">
    <property type="entry name" value="Integrase_catalytic"/>
</dbReference>
<dbReference type="PANTHER" id="PTHR30349">
    <property type="entry name" value="PHAGE INTEGRASE-RELATED"/>
    <property type="match status" value="1"/>
</dbReference>
<dbReference type="RefSeq" id="WP_052661896.1">
    <property type="nucleotide sequence ID" value="NZ_CP011070.1"/>
</dbReference>
<dbReference type="Proteomes" id="UP000032408">
    <property type="component" value="Chromosome"/>
</dbReference>
<dbReference type="GO" id="GO:0003677">
    <property type="term" value="F:DNA binding"/>
    <property type="evidence" value="ECO:0007669"/>
    <property type="project" value="InterPro"/>
</dbReference>
<evidence type="ECO:0000259" key="2">
    <source>
        <dbReference type="PROSITE" id="PS51898"/>
    </source>
</evidence>
<dbReference type="STRING" id="1580092.NADRNF5_1363"/>
<sequence length="390" mass="45013">MQKYELAQDQVSHYYNTQIKRIQNKIKKELSQNNQKLISKYHQEMIIQSLAKATQVKQLQTILTLSKMLKKDWKDATKSDIRKIALQISKKFCDKLGKETFYSYDHKKMLRIFFRWFKLGSRSYIEVGDPPETKQIRTHLVFNKLARKDLISQKDRLKLLDACNGNLRDRAFIDCHLEAGTRPAEILNLQIHHVHFDNLGALIQVSGKTGTRIVRLIKSGPSLSSWLNVHPLRDNYDAPLWIKTSKRNFGDSMTHAAANAMIKRRARIAKLKKPINLNLFRHSAATDAANYLTDAQMRDRHGWSSYSKVPGRYVHLTHKDVDNAMTKYYGLSRAESRGSPIKCSICEMQNNPEQNNCWKCGKALSLKSVINNSQIFGNISKNLSISYYLI</sequence>
<dbReference type="InterPro" id="IPR013762">
    <property type="entry name" value="Integrase-like_cat_sf"/>
</dbReference>
<evidence type="ECO:0000313" key="4">
    <source>
        <dbReference type="Proteomes" id="UP000032408"/>
    </source>
</evidence>
<dbReference type="Pfam" id="PF00589">
    <property type="entry name" value="Phage_integrase"/>
    <property type="match status" value="1"/>
</dbReference>
<dbReference type="PANTHER" id="PTHR30349:SF87">
    <property type="entry name" value="TRANSPOSASE A"/>
    <property type="match status" value="1"/>
</dbReference>
<organism evidence="3 4">
    <name type="scientific">Nitrosopumilus adriaticus</name>
    <dbReference type="NCBI Taxonomy" id="1580092"/>
    <lineage>
        <taxon>Archaea</taxon>
        <taxon>Nitrososphaerota</taxon>
        <taxon>Nitrososphaeria</taxon>
        <taxon>Nitrosopumilales</taxon>
        <taxon>Nitrosopumilaceae</taxon>
        <taxon>Nitrosopumilus</taxon>
    </lineage>
</organism>
<dbReference type="OrthoDB" id="3343at2157"/>
<reference evidence="4" key="1">
    <citation type="submission" date="2015-03" db="EMBL/GenBank/DDBJ databases">
        <title>Characterization of two novel Thaumarchaeota isolated from the Northern Adriatic Sea.</title>
        <authorList>
            <person name="Bayer B."/>
            <person name="Vojvoda J."/>
            <person name="Offre P."/>
            <person name="Srivastava A."/>
            <person name="Elisabeth N."/>
            <person name="Garcia J.A.L."/>
            <person name="Schleper C."/>
            <person name="Herndl G.J."/>
        </authorList>
    </citation>
    <scope>NUCLEOTIDE SEQUENCE [LARGE SCALE GENOMIC DNA]</scope>
    <source>
        <strain evidence="4">NF5</strain>
    </source>
</reference>
<dbReference type="HOGENOM" id="CLU_027562_2_2_2"/>
<dbReference type="GeneID" id="24820553"/>
<keyword evidence="1" id="KW-0233">DNA recombination</keyword>
<dbReference type="CDD" id="cd00397">
    <property type="entry name" value="DNA_BRE_C"/>
    <property type="match status" value="1"/>
</dbReference>
<keyword evidence="4" id="KW-1185">Reference proteome</keyword>
<feature type="domain" description="Tyr recombinase" evidence="2">
    <location>
        <begin position="146"/>
        <end position="326"/>
    </location>
</feature>
<accession>A0A0D5C2M0</accession>